<sequence length="247" mass="28917">METLDILVLEENKGHQNLIKKILSKYTFVRKIEISSNVSEAVHFLRNDFFNAIITEYKFIQEDLSGLDFLRYIKEEQFNIPSIILTGVENEIDSTEALGYGCISVVSKFGYHEDGTLDHALNELRKRALYRSFENKGGLYVPATVDGTFKQIPFVEIILIEAKVRGRTIYTDTDSVKTDNYLKEYEEFLTPYSFRKVSRNHLVNLARIQEFDGKMIYFHRNIHNFNSLKVTEKSFDKYWEKYLLVCS</sequence>
<gene>
    <name evidence="4" type="ORF">O0554_26595</name>
</gene>
<dbReference type="SUPFAM" id="SSF52172">
    <property type="entry name" value="CheY-like"/>
    <property type="match status" value="1"/>
</dbReference>
<proteinExistence type="predicted"/>
<dbReference type="SMART" id="SM00448">
    <property type="entry name" value="REC"/>
    <property type="match status" value="1"/>
</dbReference>
<evidence type="ECO:0000313" key="5">
    <source>
        <dbReference type="Proteomes" id="UP001077662"/>
    </source>
</evidence>
<dbReference type="GO" id="GO:0000166">
    <property type="term" value="F:nucleotide binding"/>
    <property type="evidence" value="ECO:0007669"/>
    <property type="project" value="InterPro"/>
</dbReference>
<feature type="domain" description="Response regulatory" evidence="2">
    <location>
        <begin position="5"/>
        <end position="123"/>
    </location>
</feature>
<dbReference type="AlphaFoldDB" id="A0AAP3GE92"/>
<accession>A0AAP3GE92</accession>
<dbReference type="RefSeq" id="WP_258435057.1">
    <property type="nucleotide sequence ID" value="NZ_JANSGW010000077.1"/>
</dbReference>
<dbReference type="InterPro" id="IPR007492">
    <property type="entry name" value="LytTR_DNA-bd_dom"/>
</dbReference>
<dbReference type="Pfam" id="PF00072">
    <property type="entry name" value="Response_reg"/>
    <property type="match status" value="1"/>
</dbReference>
<evidence type="ECO:0000259" key="2">
    <source>
        <dbReference type="PROSITE" id="PS50110"/>
    </source>
</evidence>
<dbReference type="CDD" id="cd00156">
    <property type="entry name" value="REC"/>
    <property type="match status" value="1"/>
</dbReference>
<protein>
    <submittedName>
        <fullName evidence="4">Response regulator transcription factor</fullName>
    </submittedName>
</protein>
<organism evidence="4 5">
    <name type="scientific">Brevibacillus laterosporus</name>
    <name type="common">Bacillus laterosporus</name>
    <dbReference type="NCBI Taxonomy" id="1465"/>
    <lineage>
        <taxon>Bacteria</taxon>
        <taxon>Bacillati</taxon>
        <taxon>Bacillota</taxon>
        <taxon>Bacilli</taxon>
        <taxon>Bacillales</taxon>
        <taxon>Paenibacillaceae</taxon>
        <taxon>Brevibacillus</taxon>
    </lineage>
</organism>
<dbReference type="Gene3D" id="2.40.50.1020">
    <property type="entry name" value="LytTr DNA-binding domain"/>
    <property type="match status" value="1"/>
</dbReference>
<dbReference type="EMBL" id="JAPTNE010000077">
    <property type="protein sequence ID" value="MCZ0810404.1"/>
    <property type="molecule type" value="Genomic_DNA"/>
</dbReference>
<dbReference type="Gene3D" id="3.40.50.2300">
    <property type="match status" value="1"/>
</dbReference>
<dbReference type="InterPro" id="IPR001789">
    <property type="entry name" value="Sig_transdc_resp-reg_receiver"/>
</dbReference>
<dbReference type="Proteomes" id="UP001077662">
    <property type="component" value="Unassembled WGS sequence"/>
</dbReference>
<comment type="caution">
    <text evidence="1">Lacks conserved residue(s) required for the propagation of feature annotation.</text>
</comment>
<dbReference type="Pfam" id="PF04397">
    <property type="entry name" value="LytTR"/>
    <property type="match status" value="1"/>
</dbReference>
<dbReference type="InterPro" id="IPR011006">
    <property type="entry name" value="CheY-like_superfamily"/>
</dbReference>
<feature type="domain" description="HTH LytTR-type" evidence="3">
    <location>
        <begin position="141"/>
        <end position="214"/>
    </location>
</feature>
<dbReference type="SMART" id="SM00850">
    <property type="entry name" value="LytTR"/>
    <property type="match status" value="1"/>
</dbReference>
<evidence type="ECO:0000313" key="4">
    <source>
        <dbReference type="EMBL" id="MCZ0810404.1"/>
    </source>
</evidence>
<dbReference type="PROSITE" id="PS50110">
    <property type="entry name" value="RESPONSE_REGULATORY"/>
    <property type="match status" value="1"/>
</dbReference>
<dbReference type="PROSITE" id="PS50930">
    <property type="entry name" value="HTH_LYTTR"/>
    <property type="match status" value="1"/>
</dbReference>
<dbReference type="PROSITE" id="PS00116">
    <property type="entry name" value="DNA_POLYMERASE_B"/>
    <property type="match status" value="1"/>
</dbReference>
<evidence type="ECO:0000256" key="1">
    <source>
        <dbReference type="PROSITE-ProRule" id="PRU00169"/>
    </source>
</evidence>
<name>A0AAP3GE92_BRELA</name>
<comment type="caution">
    <text evidence="4">The sequence shown here is derived from an EMBL/GenBank/DDBJ whole genome shotgun (WGS) entry which is preliminary data.</text>
</comment>
<dbReference type="GO" id="GO:0003677">
    <property type="term" value="F:DNA binding"/>
    <property type="evidence" value="ECO:0007669"/>
    <property type="project" value="InterPro"/>
</dbReference>
<evidence type="ECO:0000259" key="3">
    <source>
        <dbReference type="PROSITE" id="PS50930"/>
    </source>
</evidence>
<dbReference type="GO" id="GO:0000160">
    <property type="term" value="P:phosphorelay signal transduction system"/>
    <property type="evidence" value="ECO:0007669"/>
    <property type="project" value="InterPro"/>
</dbReference>
<reference evidence="4" key="1">
    <citation type="submission" date="2022-09" db="EMBL/GenBank/DDBJ databases">
        <title>Genome analysis and characterization of larvicidal activity of Brevibacillus strains.</title>
        <authorList>
            <person name="Patrusheva E.V."/>
            <person name="Izotova A.O."/>
            <person name="Toshchakov S.V."/>
            <person name="Sineoky S.P."/>
        </authorList>
    </citation>
    <scope>NUCLEOTIDE SEQUENCE</scope>
    <source>
        <strain evidence="4">VKPM_B-13247</strain>
    </source>
</reference>
<dbReference type="InterPro" id="IPR017964">
    <property type="entry name" value="DNA-dir_DNA_pol_B_CS"/>
</dbReference>